<evidence type="ECO:0000256" key="1">
    <source>
        <dbReference type="SAM" id="Phobius"/>
    </source>
</evidence>
<keyword evidence="1" id="KW-1133">Transmembrane helix</keyword>
<feature type="transmembrane region" description="Helical" evidence="1">
    <location>
        <begin position="34"/>
        <end position="55"/>
    </location>
</feature>
<gene>
    <name evidence="2" type="ORF">HPB48_006903</name>
</gene>
<accession>A0A9J6FEH5</accession>
<dbReference type="VEuPathDB" id="VectorBase:HLOH_060263"/>
<sequence>MTAGYFRAQFGAVAVMVLYLLISNTITYQWYAHVAFMLAFTYGLNNVLIILSGVASPSTQLHLPETLFVSARARFARPTIRARNPDTGWTEKSKE</sequence>
<keyword evidence="1" id="KW-0812">Transmembrane</keyword>
<dbReference type="OrthoDB" id="6513311at2759"/>
<dbReference type="AlphaFoldDB" id="A0A9J6FEH5"/>
<dbReference type="EMBL" id="JABSTR010000001">
    <property type="protein sequence ID" value="KAH9361341.1"/>
    <property type="molecule type" value="Genomic_DNA"/>
</dbReference>
<evidence type="ECO:0000313" key="2">
    <source>
        <dbReference type="EMBL" id="KAH9361341.1"/>
    </source>
</evidence>
<organism evidence="2 3">
    <name type="scientific">Haemaphysalis longicornis</name>
    <name type="common">Bush tick</name>
    <dbReference type="NCBI Taxonomy" id="44386"/>
    <lineage>
        <taxon>Eukaryota</taxon>
        <taxon>Metazoa</taxon>
        <taxon>Ecdysozoa</taxon>
        <taxon>Arthropoda</taxon>
        <taxon>Chelicerata</taxon>
        <taxon>Arachnida</taxon>
        <taxon>Acari</taxon>
        <taxon>Parasitiformes</taxon>
        <taxon>Ixodida</taxon>
        <taxon>Ixodoidea</taxon>
        <taxon>Ixodidae</taxon>
        <taxon>Haemaphysalinae</taxon>
        <taxon>Haemaphysalis</taxon>
    </lineage>
</organism>
<proteinExistence type="predicted"/>
<feature type="transmembrane region" description="Helical" evidence="1">
    <location>
        <begin position="6"/>
        <end position="22"/>
    </location>
</feature>
<dbReference type="Proteomes" id="UP000821853">
    <property type="component" value="Chromosome 1"/>
</dbReference>
<protein>
    <submittedName>
        <fullName evidence="2">Uncharacterized protein</fullName>
    </submittedName>
</protein>
<keyword evidence="3" id="KW-1185">Reference proteome</keyword>
<comment type="caution">
    <text evidence="2">The sequence shown here is derived from an EMBL/GenBank/DDBJ whole genome shotgun (WGS) entry which is preliminary data.</text>
</comment>
<reference evidence="2 3" key="1">
    <citation type="journal article" date="2020" name="Cell">
        <title>Large-Scale Comparative Analyses of Tick Genomes Elucidate Their Genetic Diversity and Vector Capacities.</title>
        <authorList>
            <consortium name="Tick Genome and Microbiome Consortium (TIGMIC)"/>
            <person name="Jia N."/>
            <person name="Wang J."/>
            <person name="Shi W."/>
            <person name="Du L."/>
            <person name="Sun Y."/>
            <person name="Zhan W."/>
            <person name="Jiang J.F."/>
            <person name="Wang Q."/>
            <person name="Zhang B."/>
            <person name="Ji P."/>
            <person name="Bell-Sakyi L."/>
            <person name="Cui X.M."/>
            <person name="Yuan T.T."/>
            <person name="Jiang B.G."/>
            <person name="Yang W.F."/>
            <person name="Lam T.T."/>
            <person name="Chang Q.C."/>
            <person name="Ding S.J."/>
            <person name="Wang X.J."/>
            <person name="Zhu J.G."/>
            <person name="Ruan X.D."/>
            <person name="Zhao L."/>
            <person name="Wei J.T."/>
            <person name="Ye R.Z."/>
            <person name="Que T.C."/>
            <person name="Du C.H."/>
            <person name="Zhou Y.H."/>
            <person name="Cheng J.X."/>
            <person name="Dai P.F."/>
            <person name="Guo W.B."/>
            <person name="Han X.H."/>
            <person name="Huang E.J."/>
            <person name="Li L.F."/>
            <person name="Wei W."/>
            <person name="Gao Y.C."/>
            <person name="Liu J.Z."/>
            <person name="Shao H.Z."/>
            <person name="Wang X."/>
            <person name="Wang C.C."/>
            <person name="Yang T.C."/>
            <person name="Huo Q.B."/>
            <person name="Li W."/>
            <person name="Chen H.Y."/>
            <person name="Chen S.E."/>
            <person name="Zhou L.G."/>
            <person name="Ni X.B."/>
            <person name="Tian J.H."/>
            <person name="Sheng Y."/>
            <person name="Liu T."/>
            <person name="Pan Y.S."/>
            <person name="Xia L.Y."/>
            <person name="Li J."/>
            <person name="Zhao F."/>
            <person name="Cao W.C."/>
        </authorList>
    </citation>
    <scope>NUCLEOTIDE SEQUENCE [LARGE SCALE GENOMIC DNA]</scope>
    <source>
        <strain evidence="2">HaeL-2018</strain>
    </source>
</reference>
<keyword evidence="1" id="KW-0472">Membrane</keyword>
<name>A0A9J6FEH5_HAELO</name>
<evidence type="ECO:0000313" key="3">
    <source>
        <dbReference type="Proteomes" id="UP000821853"/>
    </source>
</evidence>